<name>A0ABY7T898_9SPHI</name>
<dbReference type="RefSeq" id="WP_273630764.1">
    <property type="nucleotide sequence ID" value="NZ_CP117167.1"/>
</dbReference>
<gene>
    <name evidence="2" type="ORF">PQO05_00955</name>
</gene>
<proteinExistence type="predicted"/>
<sequence>MEIIGKEYLVDFGMAKAVLHFESETSLTFTITEKEGAADNTTETVAIKLTEIRPHVLMATWQEASGTTVTQVQDYEKGIIYSNWTSREGEFYNTQGTIKPV</sequence>
<dbReference type="InterPro" id="IPR053892">
    <property type="entry name" value="MoaF-like"/>
</dbReference>
<dbReference type="Proteomes" id="UP001216139">
    <property type="component" value="Chromosome"/>
</dbReference>
<accession>A0ABY7T898</accession>
<organism evidence="2 3">
    <name type="scientific">Mucilaginibacter jinjuensis</name>
    <dbReference type="NCBI Taxonomy" id="1176721"/>
    <lineage>
        <taxon>Bacteria</taxon>
        <taxon>Pseudomonadati</taxon>
        <taxon>Bacteroidota</taxon>
        <taxon>Sphingobacteriia</taxon>
        <taxon>Sphingobacteriales</taxon>
        <taxon>Sphingobacteriaceae</taxon>
        <taxon>Mucilaginibacter</taxon>
    </lineage>
</organism>
<dbReference type="Gene3D" id="2.40.128.20">
    <property type="match status" value="1"/>
</dbReference>
<evidence type="ECO:0000259" key="1">
    <source>
        <dbReference type="Pfam" id="PF22036"/>
    </source>
</evidence>
<feature type="domain" description="MoaF-like" evidence="1">
    <location>
        <begin position="4"/>
        <end position="99"/>
    </location>
</feature>
<dbReference type="InterPro" id="IPR012674">
    <property type="entry name" value="Calycin"/>
</dbReference>
<evidence type="ECO:0000313" key="3">
    <source>
        <dbReference type="Proteomes" id="UP001216139"/>
    </source>
</evidence>
<dbReference type="Pfam" id="PF22036">
    <property type="entry name" value="MoaF_like"/>
    <property type="match status" value="1"/>
</dbReference>
<reference evidence="2 3" key="1">
    <citation type="submission" date="2023-02" db="EMBL/GenBank/DDBJ databases">
        <title>Genome sequence of Mucilaginibacter jinjuensis strain KACC 16571.</title>
        <authorList>
            <person name="Kim S."/>
            <person name="Heo J."/>
            <person name="Kwon S.-W."/>
        </authorList>
    </citation>
    <scope>NUCLEOTIDE SEQUENCE [LARGE SCALE GENOMIC DNA]</scope>
    <source>
        <strain evidence="2 3">KACC 16571</strain>
    </source>
</reference>
<evidence type="ECO:0000313" key="2">
    <source>
        <dbReference type="EMBL" id="WCT12498.1"/>
    </source>
</evidence>
<dbReference type="EMBL" id="CP117167">
    <property type="protein sequence ID" value="WCT12498.1"/>
    <property type="molecule type" value="Genomic_DNA"/>
</dbReference>
<keyword evidence="3" id="KW-1185">Reference proteome</keyword>
<protein>
    <recommendedName>
        <fullName evidence="1">MoaF-like domain-containing protein</fullName>
    </recommendedName>
</protein>